<dbReference type="InterPro" id="IPR011004">
    <property type="entry name" value="Trimer_LpxA-like_sf"/>
</dbReference>
<dbReference type="Gene3D" id="2.160.10.10">
    <property type="entry name" value="Hexapeptide repeat proteins"/>
    <property type="match status" value="1"/>
</dbReference>
<dbReference type="EMBL" id="JACNIG010000076">
    <property type="protein sequence ID" value="MBC8430725.1"/>
    <property type="molecule type" value="Genomic_DNA"/>
</dbReference>
<organism evidence="4 5">
    <name type="scientific">Candidatus Desulfatibia vada</name>
    <dbReference type="NCBI Taxonomy" id="2841696"/>
    <lineage>
        <taxon>Bacteria</taxon>
        <taxon>Pseudomonadati</taxon>
        <taxon>Thermodesulfobacteriota</taxon>
        <taxon>Desulfobacteria</taxon>
        <taxon>Desulfobacterales</taxon>
        <taxon>Desulfobacterales incertae sedis</taxon>
        <taxon>Candidatus Desulfatibia</taxon>
    </lineage>
</organism>
<dbReference type="InterPro" id="IPR045304">
    <property type="entry name" value="LbH_SAT"/>
</dbReference>
<dbReference type="GO" id="GO:0008652">
    <property type="term" value="P:amino acid biosynthetic process"/>
    <property type="evidence" value="ECO:0007669"/>
    <property type="project" value="UniProtKB-KW"/>
</dbReference>
<protein>
    <submittedName>
        <fullName evidence="4">Serine acetyltransferase</fullName>
    </submittedName>
</protein>
<dbReference type="PANTHER" id="PTHR42811">
    <property type="entry name" value="SERINE ACETYLTRANSFERASE"/>
    <property type="match status" value="1"/>
</dbReference>
<evidence type="ECO:0000313" key="5">
    <source>
        <dbReference type="Proteomes" id="UP000605201"/>
    </source>
</evidence>
<evidence type="ECO:0000256" key="3">
    <source>
        <dbReference type="ARBA" id="ARBA00023315"/>
    </source>
</evidence>
<dbReference type="Proteomes" id="UP000605201">
    <property type="component" value="Unassembled WGS sequence"/>
</dbReference>
<keyword evidence="1" id="KW-0028">Amino-acid biosynthesis</keyword>
<name>A0A8J6P0T7_9BACT</name>
<keyword evidence="3" id="KW-0012">Acyltransferase</keyword>
<dbReference type="InterPro" id="IPR053376">
    <property type="entry name" value="Serine_acetyltransferase"/>
</dbReference>
<evidence type="ECO:0000256" key="1">
    <source>
        <dbReference type="ARBA" id="ARBA00022605"/>
    </source>
</evidence>
<proteinExistence type="predicted"/>
<reference evidence="4 5" key="1">
    <citation type="submission" date="2020-08" db="EMBL/GenBank/DDBJ databases">
        <title>Bridging the membrane lipid divide: bacteria of the FCB group superphylum have the potential to synthesize archaeal ether lipids.</title>
        <authorList>
            <person name="Villanueva L."/>
            <person name="Von Meijenfeldt F.A.B."/>
            <person name="Westbye A.B."/>
            <person name="Yadav S."/>
            <person name="Hopmans E.C."/>
            <person name="Dutilh B.E."/>
            <person name="Sinninghe Damste J.S."/>
        </authorList>
    </citation>
    <scope>NUCLEOTIDE SEQUENCE [LARGE SCALE GENOMIC DNA]</scope>
    <source>
        <strain evidence="4">NIOZ-UU17</strain>
    </source>
</reference>
<dbReference type="CDD" id="cd03354">
    <property type="entry name" value="LbH_SAT"/>
    <property type="match status" value="1"/>
</dbReference>
<keyword evidence="2" id="KW-0808">Transferase</keyword>
<sequence>MERDLKKLDQSCKTEADELSHSRNKLPEITESIIANCYDSEGFTHTHSDHDPIPSEGYIIDVIDKLREILFPGYFSRGKVDAINLKYNIGQTVSVLFDMISEQIAHSIRHECLRYDLSCSDCEEQGQKIALDFLASIPSLRQTLATDVRAIYEGDPASKSHDEIIFCYPGLFAITVYRIAHKLYEFKVPLLPRIMTEHAHGLTGIDIHPGAEIGESFCIDHGTGIVVGETTEIGKNVRIYQGVTLGALSLPKDAGAKLRGKKRHPTIEDDVIIYSGATILGGDTVIGARSVIGGNVWLTESVPADTKVIMETPRLIFKHNQKV</sequence>
<evidence type="ECO:0000313" key="4">
    <source>
        <dbReference type="EMBL" id="MBC8430725.1"/>
    </source>
</evidence>
<gene>
    <name evidence="4" type="ORF">H8D96_02280</name>
</gene>
<dbReference type="NCBIfam" id="NF041874">
    <property type="entry name" value="EPS_EpsC"/>
    <property type="match status" value="1"/>
</dbReference>
<comment type="caution">
    <text evidence="4">The sequence shown here is derived from an EMBL/GenBank/DDBJ whole genome shotgun (WGS) entry which is preliminary data.</text>
</comment>
<dbReference type="InterPro" id="IPR042122">
    <property type="entry name" value="Ser_AcTrfase_N_sf"/>
</dbReference>
<accession>A0A8J6P0T7</accession>
<dbReference type="AlphaFoldDB" id="A0A8J6P0T7"/>
<evidence type="ECO:0000256" key="2">
    <source>
        <dbReference type="ARBA" id="ARBA00022679"/>
    </source>
</evidence>
<dbReference type="GO" id="GO:0016746">
    <property type="term" value="F:acyltransferase activity"/>
    <property type="evidence" value="ECO:0007669"/>
    <property type="project" value="UniProtKB-KW"/>
</dbReference>
<dbReference type="SUPFAM" id="SSF51161">
    <property type="entry name" value="Trimeric LpxA-like enzymes"/>
    <property type="match status" value="1"/>
</dbReference>
<dbReference type="Gene3D" id="1.10.3130.10">
    <property type="entry name" value="serine acetyltransferase, domain 1"/>
    <property type="match status" value="1"/>
</dbReference>